<dbReference type="AlphaFoldDB" id="A0A6J4H0J5"/>
<feature type="compositionally biased region" description="Basic residues" evidence="1">
    <location>
        <begin position="58"/>
        <end position="67"/>
    </location>
</feature>
<evidence type="ECO:0000313" key="2">
    <source>
        <dbReference type="EMBL" id="CAA9209591.1"/>
    </source>
</evidence>
<feature type="compositionally biased region" description="Low complexity" evidence="1">
    <location>
        <begin position="68"/>
        <end position="78"/>
    </location>
</feature>
<proteinExistence type="predicted"/>
<organism evidence="2">
    <name type="scientific">uncultured Actinomycetospora sp</name>
    <dbReference type="NCBI Taxonomy" id="1135996"/>
    <lineage>
        <taxon>Bacteria</taxon>
        <taxon>Bacillati</taxon>
        <taxon>Actinomycetota</taxon>
        <taxon>Actinomycetes</taxon>
        <taxon>Pseudonocardiales</taxon>
        <taxon>Pseudonocardiaceae</taxon>
        <taxon>Actinomycetospora</taxon>
        <taxon>environmental samples</taxon>
    </lineage>
</organism>
<protein>
    <submittedName>
        <fullName evidence="2">Uncharacterized protein</fullName>
    </submittedName>
</protein>
<accession>A0A6J4H0J5</accession>
<reference evidence="2" key="1">
    <citation type="submission" date="2020-02" db="EMBL/GenBank/DDBJ databases">
        <authorList>
            <person name="Meier V. D."/>
        </authorList>
    </citation>
    <scope>NUCLEOTIDE SEQUENCE</scope>
    <source>
        <strain evidence="2">AVDCRST_MAG54</strain>
    </source>
</reference>
<sequence>AEPTPRRPHLGPGRRAARRGRRAERLRVPRRRARARVAHEPEPVLDQRLPAPRAGAAARRHHARPGRAGRPVRGAASR</sequence>
<feature type="non-terminal residue" evidence="2">
    <location>
        <position position="1"/>
    </location>
</feature>
<feature type="region of interest" description="Disordered" evidence="1">
    <location>
        <begin position="1"/>
        <end position="78"/>
    </location>
</feature>
<name>A0A6J4H0J5_9PSEU</name>
<gene>
    <name evidence="2" type="ORF">AVDCRST_MAG54-27</name>
</gene>
<dbReference type="EMBL" id="CADCTH010000005">
    <property type="protein sequence ID" value="CAA9209591.1"/>
    <property type="molecule type" value="Genomic_DNA"/>
</dbReference>
<feature type="non-terminal residue" evidence="2">
    <location>
        <position position="78"/>
    </location>
</feature>
<evidence type="ECO:0000256" key="1">
    <source>
        <dbReference type="SAM" id="MobiDB-lite"/>
    </source>
</evidence>
<feature type="compositionally biased region" description="Basic residues" evidence="1">
    <location>
        <begin position="15"/>
        <end position="36"/>
    </location>
</feature>